<proteinExistence type="predicted"/>
<protein>
    <submittedName>
        <fullName evidence="2">Uncharacterized protein</fullName>
    </submittedName>
</protein>
<organism evidence="2">
    <name type="scientific">marine sediment metagenome</name>
    <dbReference type="NCBI Taxonomy" id="412755"/>
    <lineage>
        <taxon>unclassified sequences</taxon>
        <taxon>metagenomes</taxon>
        <taxon>ecological metagenomes</taxon>
    </lineage>
</organism>
<comment type="caution">
    <text evidence="2">The sequence shown here is derived from an EMBL/GenBank/DDBJ whole genome shotgun (WGS) entry which is preliminary data.</text>
</comment>
<name>X1K8M3_9ZZZZ</name>
<feature type="transmembrane region" description="Helical" evidence="1">
    <location>
        <begin position="9"/>
        <end position="27"/>
    </location>
</feature>
<feature type="non-terminal residue" evidence="2">
    <location>
        <position position="53"/>
    </location>
</feature>
<dbReference type="AlphaFoldDB" id="X1K8M3"/>
<keyword evidence="1" id="KW-0812">Transmembrane</keyword>
<accession>X1K8M3</accession>
<keyword evidence="1" id="KW-0472">Membrane</keyword>
<dbReference type="EMBL" id="BARU01037870">
    <property type="protein sequence ID" value="GAH78438.1"/>
    <property type="molecule type" value="Genomic_DNA"/>
</dbReference>
<evidence type="ECO:0000256" key="1">
    <source>
        <dbReference type="SAM" id="Phobius"/>
    </source>
</evidence>
<feature type="transmembrane region" description="Helical" evidence="1">
    <location>
        <begin position="33"/>
        <end position="50"/>
    </location>
</feature>
<reference evidence="2" key="1">
    <citation type="journal article" date="2014" name="Front. Microbiol.">
        <title>High frequency of phylogenetically diverse reductive dehalogenase-homologous genes in deep subseafloor sedimentary metagenomes.</title>
        <authorList>
            <person name="Kawai M."/>
            <person name="Futagami T."/>
            <person name="Toyoda A."/>
            <person name="Takaki Y."/>
            <person name="Nishi S."/>
            <person name="Hori S."/>
            <person name="Arai W."/>
            <person name="Tsubouchi T."/>
            <person name="Morono Y."/>
            <person name="Uchiyama I."/>
            <person name="Ito T."/>
            <person name="Fujiyama A."/>
            <person name="Inagaki F."/>
            <person name="Takami H."/>
        </authorList>
    </citation>
    <scope>NUCLEOTIDE SEQUENCE</scope>
    <source>
        <strain evidence="2">Expedition CK06-06</strain>
    </source>
</reference>
<gene>
    <name evidence="2" type="ORF">S03H2_58938</name>
</gene>
<evidence type="ECO:0000313" key="2">
    <source>
        <dbReference type="EMBL" id="GAH78438.1"/>
    </source>
</evidence>
<sequence>MNIAEVFKSVTRPAVTVIFAATIAQVVTQRIDAPEWFLGLAIPIILWWFGERT</sequence>
<keyword evidence="1" id="KW-1133">Transmembrane helix</keyword>